<sequence length="1454" mass="163229">MPNLNAFSFSGINDHNTSQVTTHRRLLQFSLYWQQSFPLRSLCVIEFQEHHGQSNEDAGQYFSPEKLKRRNTGGQGDDPKSPTSEHMTFSPKLTAEGLETTQKPQRAAKEGGTFADTSIEDPEGSDKVSPQLNEVEGSNHQERRQHAQKFTNFCLNTQKDIDSGTQSFEFSRKTGNVIKSLLCNIEEAALPWAGACLCVELISCSSARPEVVSGVDHVVSSMPGYTLLPKLLDGINSDQIKKGYYLSDKGSLQNRIINLYLEVLLYQARIIYSEQMGDRVDSFALVNQGLLSEVVTLNASDVMTAERRITCSHASDDKIDIWHLAMPSDGKKADATSQGKQEPKESDVGITLDILSATDERNSNRELDTRTIKSLYKWVSSTSQYTSFSEGDARMLWISGAPDACRPMVIWSIVHEYRLQRRSSSEPKFLSLSVCGIGENEVDSVLSVLRSLIYLVLVDQPLLNRHLTDALKSTGRRDFSDFHDVCALTLLLHAMVGDEMFESTIFLIEFGVEGPGSFISFIMTTLRLSDKFKWLISGSNEWFKDSFESSDLPMEKIQCIDLGAENDRVQNILNPLYIPPKVYQIASRWNLGSGFRIEITNLLREASSGSFLRVDIGCQGIQREDPWHASDSLKQLSHHTSAYTDPTNNLYSLLYNKLVNLPFNDFQLCLDVLRTMAAAFSPLDVTELEALLNMPSHFKIQILAEKCFGSLEFRDIATINDFSKTHAQITERCLKSVSEYWDSSSKSSCESQTEDAPVPKTYPALYWMRHLCRIDDAECVMDTVINFLTENILKWLDLLVSKKWLSQAQTLISELKSHVQFNLKPKLDDRVHRNQKFLSIVFETHRLINFQQMIQNETDSNASNTLLFWPRNSIIQKTHLEQEWPSLEGPVTFKKSWELPIDILEGHTDFVDCCAYSYDGKLLASGSNDGTVRHWDTVSGNVQHTFRAFGNGKYTVNDVDTIAFSSTGFIAASDCNIIEVWNISTGIQQRLLDIGYLPKYEPDTVRDVSFSTDGSMLVASVQNTIIIWRVPCFEVILHQDVRVHGVNIESVRVSKDGSLLGLTSSRHVSIWKLDNGIYCHAVNGCVDDSESGVQARRMLRLQKELPVPACTMESAARFAFSPDSKYIATGTDRDYKVCVWDWKSEAPPKVLSGHTDRVTTVSFSPDGSFLASGSWDRTTRIWREPWDVEHINGLSFSPSETCVATCSRNETTCIWHYDSQDEAQVQSEVGVRRDQNAPYTWPITSITISEDGKWVASASMDGLICLWDGNSGLLQRRICEHRKEVQSLAFAHDSRKLISASDDQTVRIWGVDRNSKSRVLYGHKNRVRCAALSRNGRLVASGSDDRIVRVWNITQSKVAGAKSGQEEEGKERNMQGARVLRGHEAFIMGVLFSPDGKYVVSGSYMTFSADSTMFVASDAVGTSIWNVTWGAGNTSCQLKLTAKKDPGLLNARQR</sequence>
<dbReference type="Gene3D" id="2.130.10.10">
    <property type="entry name" value="YVTN repeat-like/Quinoprotein amine dehydrogenase"/>
    <property type="match status" value="3"/>
</dbReference>
<keyword evidence="2" id="KW-0677">Repeat</keyword>
<dbReference type="PRINTS" id="PR00320">
    <property type="entry name" value="GPROTEINBRPT"/>
</dbReference>
<feature type="repeat" description="WD" evidence="3">
    <location>
        <begin position="1151"/>
        <end position="1182"/>
    </location>
</feature>
<dbReference type="InterPro" id="IPR001680">
    <property type="entry name" value="WD40_rpt"/>
</dbReference>
<dbReference type="PROSITE" id="PS50082">
    <property type="entry name" value="WD_REPEATS_2"/>
    <property type="match status" value="5"/>
</dbReference>
<evidence type="ECO:0000256" key="4">
    <source>
        <dbReference type="SAM" id="MobiDB-lite"/>
    </source>
</evidence>
<dbReference type="HOGENOM" id="CLU_000288_6_16_1"/>
<dbReference type="STRING" id="655827.E9EGI2"/>
<evidence type="ECO:0000256" key="3">
    <source>
        <dbReference type="PROSITE-ProRule" id="PRU00221"/>
    </source>
</evidence>
<keyword evidence="1 3" id="KW-0853">WD repeat</keyword>
<evidence type="ECO:0000256" key="1">
    <source>
        <dbReference type="ARBA" id="ARBA00022574"/>
    </source>
</evidence>
<dbReference type="PANTHER" id="PTHR19879:SF9">
    <property type="entry name" value="TRANSCRIPTION INITIATION FACTOR TFIID SUBUNIT 5"/>
    <property type="match status" value="1"/>
</dbReference>
<feature type="repeat" description="WD" evidence="3">
    <location>
        <begin position="1243"/>
        <end position="1268"/>
    </location>
</feature>
<dbReference type="OrthoDB" id="4896910at2759"/>
<gene>
    <name evidence="7" type="ORF">MAC_08980</name>
</gene>
<feature type="domain" description="NWD NACHT-NTPase N-terminal" evidence="5">
    <location>
        <begin position="131"/>
        <end position="271"/>
    </location>
</feature>
<evidence type="ECO:0000313" key="8">
    <source>
        <dbReference type="Proteomes" id="UP000002499"/>
    </source>
</evidence>
<protein>
    <submittedName>
        <fullName evidence="7">Heterokaryon incompatibility protein</fullName>
    </submittedName>
</protein>
<feature type="region of interest" description="Disordered" evidence="4">
    <location>
        <begin position="53"/>
        <end position="144"/>
    </location>
</feature>
<dbReference type="InterPro" id="IPR015943">
    <property type="entry name" value="WD40/YVTN_repeat-like_dom_sf"/>
</dbReference>
<dbReference type="InterPro" id="IPR019775">
    <property type="entry name" value="WD40_repeat_CS"/>
</dbReference>
<dbReference type="CDD" id="cd00200">
    <property type="entry name" value="WD40"/>
    <property type="match status" value="1"/>
</dbReference>
<accession>E9EGI2</accession>
<dbReference type="eggNOG" id="KOG0266">
    <property type="taxonomic scope" value="Eukaryota"/>
</dbReference>
<evidence type="ECO:0000259" key="6">
    <source>
        <dbReference type="Pfam" id="PF24883"/>
    </source>
</evidence>
<dbReference type="PROSITE" id="PS00678">
    <property type="entry name" value="WD_REPEATS_1"/>
    <property type="match status" value="1"/>
</dbReference>
<dbReference type="EMBL" id="GL698595">
    <property type="protein sequence ID" value="EFY84996.1"/>
    <property type="molecule type" value="Genomic_DNA"/>
</dbReference>
<dbReference type="Pfam" id="PF24883">
    <property type="entry name" value="NPHP3_N"/>
    <property type="match status" value="1"/>
</dbReference>
<dbReference type="InParanoid" id="E9EGI2"/>
<dbReference type="Pfam" id="PF17100">
    <property type="entry name" value="NACHT_N"/>
    <property type="match status" value="1"/>
</dbReference>
<evidence type="ECO:0000256" key="2">
    <source>
        <dbReference type="ARBA" id="ARBA00022737"/>
    </source>
</evidence>
<evidence type="ECO:0000259" key="5">
    <source>
        <dbReference type="Pfam" id="PF17100"/>
    </source>
</evidence>
<feature type="repeat" description="WD" evidence="3">
    <location>
        <begin position="1278"/>
        <end position="1319"/>
    </location>
</feature>
<proteinExistence type="predicted"/>
<dbReference type="InterPro" id="IPR020472">
    <property type="entry name" value="WD40_PAC1"/>
</dbReference>
<feature type="repeat" description="WD" evidence="3">
    <location>
        <begin position="904"/>
        <end position="945"/>
    </location>
</feature>
<keyword evidence="8" id="KW-1185">Reference proteome</keyword>
<dbReference type="Proteomes" id="UP000002499">
    <property type="component" value="Unassembled WGS sequence"/>
</dbReference>
<dbReference type="PROSITE" id="PS50294">
    <property type="entry name" value="WD_REPEATS_REGION"/>
    <property type="match status" value="4"/>
</dbReference>
<dbReference type="InterPro" id="IPR036322">
    <property type="entry name" value="WD40_repeat_dom_sf"/>
</dbReference>
<dbReference type="PANTHER" id="PTHR19879">
    <property type="entry name" value="TRANSCRIPTION INITIATION FACTOR TFIID"/>
    <property type="match status" value="1"/>
</dbReference>
<organism evidence="8">
    <name type="scientific">Metarhizium acridum (strain CQMa 102)</name>
    <dbReference type="NCBI Taxonomy" id="655827"/>
    <lineage>
        <taxon>Eukaryota</taxon>
        <taxon>Fungi</taxon>
        <taxon>Dikarya</taxon>
        <taxon>Ascomycota</taxon>
        <taxon>Pezizomycotina</taxon>
        <taxon>Sordariomycetes</taxon>
        <taxon>Hypocreomycetidae</taxon>
        <taxon>Hypocreales</taxon>
        <taxon>Clavicipitaceae</taxon>
        <taxon>Metarhizium</taxon>
    </lineage>
</organism>
<dbReference type="SUPFAM" id="SSF50978">
    <property type="entry name" value="WD40 repeat-like"/>
    <property type="match status" value="2"/>
</dbReference>
<reference evidence="7 8" key="1">
    <citation type="journal article" date="2011" name="PLoS Genet.">
        <title>Genome sequencing and comparative transcriptomics of the model entomopathogenic fungi Metarhizium anisopliae and M. acridum.</title>
        <authorList>
            <person name="Gao Q."/>
            <person name="Jin K."/>
            <person name="Ying S.H."/>
            <person name="Zhang Y."/>
            <person name="Xiao G."/>
            <person name="Shang Y."/>
            <person name="Duan Z."/>
            <person name="Hu X."/>
            <person name="Xie X.Q."/>
            <person name="Zhou G."/>
            <person name="Peng G."/>
            <person name="Luo Z."/>
            <person name="Huang W."/>
            <person name="Wang B."/>
            <person name="Fang W."/>
            <person name="Wang S."/>
            <person name="Zhong Y."/>
            <person name="Ma L.J."/>
            <person name="St Leger R.J."/>
            <person name="Zhao G.P."/>
            <person name="Pei Y."/>
            <person name="Feng M.G."/>
            <person name="Xia Y."/>
            <person name="Wang C."/>
        </authorList>
    </citation>
    <scope>NUCLEOTIDE SEQUENCE [LARGE SCALE GENOMIC DNA]</scope>
    <source>
        <strain evidence="7 8">CQMa 102</strain>
    </source>
</reference>
<dbReference type="InterPro" id="IPR056884">
    <property type="entry name" value="NPHP3-like_N"/>
</dbReference>
<feature type="repeat" description="WD" evidence="3">
    <location>
        <begin position="1320"/>
        <end position="1361"/>
    </location>
</feature>
<feature type="domain" description="Nephrocystin 3-like N-terminal" evidence="6">
    <location>
        <begin position="377"/>
        <end position="507"/>
    </location>
</feature>
<evidence type="ECO:0000313" key="7">
    <source>
        <dbReference type="EMBL" id="EFY84996.1"/>
    </source>
</evidence>
<dbReference type="eggNOG" id="KOG0263">
    <property type="taxonomic scope" value="Eukaryota"/>
</dbReference>
<dbReference type="InterPro" id="IPR031359">
    <property type="entry name" value="NACHT_N"/>
</dbReference>
<dbReference type="SMART" id="SM00320">
    <property type="entry name" value="WD40"/>
    <property type="match status" value="11"/>
</dbReference>
<name>E9EGI2_METAQ</name>
<dbReference type="OMA" id="SHENIFI"/>
<dbReference type="Pfam" id="PF00400">
    <property type="entry name" value="WD40"/>
    <property type="match status" value="9"/>
</dbReference>